<feature type="region of interest" description="Disordered" evidence="5">
    <location>
        <begin position="196"/>
        <end position="247"/>
    </location>
</feature>
<dbReference type="KEGG" id="apac:S7S_07730"/>
<name>A0A0B4XNW7_9GAMM</name>
<dbReference type="InterPro" id="IPR036388">
    <property type="entry name" value="WH-like_DNA-bd_sf"/>
</dbReference>
<evidence type="ECO:0000256" key="2">
    <source>
        <dbReference type="ARBA" id="ARBA00022618"/>
    </source>
</evidence>
<dbReference type="HOGENOM" id="CLU_045647_2_4_6"/>
<dbReference type="STRING" id="391936.S7S_07730"/>
<proteinExistence type="predicted"/>
<dbReference type="SUPFAM" id="SSF46785">
    <property type="entry name" value="Winged helix' DNA-binding domain"/>
    <property type="match status" value="2"/>
</dbReference>
<accession>A0A0B4XNW7</accession>
<dbReference type="Gene3D" id="1.10.10.10">
    <property type="entry name" value="Winged helix-like DNA-binding domain superfamily/Winged helix DNA-binding domain"/>
    <property type="match status" value="2"/>
</dbReference>
<evidence type="ECO:0000256" key="4">
    <source>
        <dbReference type="ARBA" id="ARBA00023306"/>
    </source>
</evidence>
<dbReference type="GO" id="GO:0051304">
    <property type="term" value="P:chromosome separation"/>
    <property type="evidence" value="ECO:0007669"/>
    <property type="project" value="InterPro"/>
</dbReference>
<evidence type="ECO:0000256" key="5">
    <source>
        <dbReference type="SAM" id="MobiDB-lite"/>
    </source>
</evidence>
<evidence type="ECO:0000256" key="1">
    <source>
        <dbReference type="ARBA" id="ARBA00022490"/>
    </source>
</evidence>
<dbReference type="PANTHER" id="PTHR34298:SF2">
    <property type="entry name" value="SEGREGATION AND CONDENSATION PROTEIN B"/>
    <property type="match status" value="1"/>
</dbReference>
<dbReference type="InterPro" id="IPR005234">
    <property type="entry name" value="ScpB_csome_segregation"/>
</dbReference>
<dbReference type="AlphaFoldDB" id="A0A0B4XNW7"/>
<dbReference type="GO" id="GO:0051301">
    <property type="term" value="P:cell division"/>
    <property type="evidence" value="ECO:0007669"/>
    <property type="project" value="UniProtKB-KW"/>
</dbReference>
<keyword evidence="2" id="KW-0132">Cell division</keyword>
<dbReference type="Pfam" id="PF04079">
    <property type="entry name" value="SMC_ScpB"/>
    <property type="match status" value="1"/>
</dbReference>
<keyword evidence="4" id="KW-0131">Cell cycle</keyword>
<dbReference type="PANTHER" id="PTHR34298">
    <property type="entry name" value="SEGREGATION AND CONDENSATION PROTEIN B"/>
    <property type="match status" value="1"/>
</dbReference>
<reference evidence="6 7" key="1">
    <citation type="journal article" date="2012" name="J. Bacteriol.">
        <title>Genome sequence of an alkane-degrading bacterium, Alcanivorax pacificus type strain W11-5, isolated from deep sea sediment.</title>
        <authorList>
            <person name="Lai Q."/>
            <person name="Shao Z."/>
        </authorList>
    </citation>
    <scope>NUCLEOTIDE SEQUENCE [LARGE SCALE GENOMIC DNA]</scope>
    <source>
        <strain evidence="6 7">W11-5</strain>
    </source>
</reference>
<sequence length="288" mass="32046">MEKDNEVTPVEADQIKRIVEAAIFAADAPLDRDALLMLFDEADRPDKAVLGKLLEELVEDYAERGVELREVASGFRFQARKEVGPWVSRLWQEKAPRYSRAILETLALMAYRQPITRGEIEEIRGVAVSTHIIKTLLERGWARVVGHRDVPGRPAMYATTRQFLDYFDLKSLEDLPSLAEIKDLDKLNQELALDDRPPEAAPAQDGDDESASGQEDTGEGSAPPVQTGFDGLVEEEPDIDESDLMDMDKVDALLAEFDSQYRKKPASPKEAIEADGETSTAGAEKDDE</sequence>
<organism evidence="6 7">
    <name type="scientific">Isoalcanivorax pacificus W11-5</name>
    <dbReference type="NCBI Taxonomy" id="391936"/>
    <lineage>
        <taxon>Bacteria</taxon>
        <taxon>Pseudomonadati</taxon>
        <taxon>Pseudomonadota</taxon>
        <taxon>Gammaproteobacteria</taxon>
        <taxon>Oceanospirillales</taxon>
        <taxon>Alcanivoracaceae</taxon>
        <taxon>Isoalcanivorax</taxon>
    </lineage>
</organism>
<protein>
    <submittedName>
        <fullName evidence="6">Transcriptional regulator</fullName>
    </submittedName>
</protein>
<keyword evidence="7" id="KW-1185">Reference proteome</keyword>
<keyword evidence="1" id="KW-0963">Cytoplasm</keyword>
<keyword evidence="3" id="KW-0159">Chromosome partition</keyword>
<dbReference type="InterPro" id="IPR036390">
    <property type="entry name" value="WH_DNA-bd_sf"/>
</dbReference>
<dbReference type="EMBL" id="CP004387">
    <property type="protein sequence ID" value="AJD47962.1"/>
    <property type="molecule type" value="Genomic_DNA"/>
</dbReference>
<feature type="region of interest" description="Disordered" evidence="5">
    <location>
        <begin position="259"/>
        <end position="288"/>
    </location>
</feature>
<feature type="compositionally biased region" description="Acidic residues" evidence="5">
    <location>
        <begin position="232"/>
        <end position="245"/>
    </location>
</feature>
<gene>
    <name evidence="6" type="ORF">S7S_07730</name>
</gene>
<dbReference type="Proteomes" id="UP000006764">
    <property type="component" value="Chromosome"/>
</dbReference>
<evidence type="ECO:0000313" key="6">
    <source>
        <dbReference type="EMBL" id="AJD47962.1"/>
    </source>
</evidence>
<evidence type="ECO:0000313" key="7">
    <source>
        <dbReference type="Proteomes" id="UP000006764"/>
    </source>
</evidence>
<evidence type="ECO:0000256" key="3">
    <source>
        <dbReference type="ARBA" id="ARBA00022829"/>
    </source>
</evidence>
<dbReference type="NCBIfam" id="TIGR00281">
    <property type="entry name" value="SMC-Scp complex subunit ScpB"/>
    <property type="match status" value="1"/>
</dbReference>
<dbReference type="RefSeq" id="WP_008735730.1">
    <property type="nucleotide sequence ID" value="NZ_CP004387.1"/>
</dbReference>